<dbReference type="InterPro" id="IPR046426">
    <property type="entry name" value="DAXX_histone-bd_sf"/>
</dbReference>
<evidence type="ECO:0000313" key="3">
    <source>
        <dbReference type="WBParaSite" id="TMUE_1000004499.1"/>
    </source>
</evidence>
<keyword evidence="2" id="KW-1185">Reference proteome</keyword>
<feature type="compositionally biased region" description="Basic and acidic residues" evidence="1">
    <location>
        <begin position="306"/>
        <end position="343"/>
    </location>
</feature>
<organism evidence="2 3">
    <name type="scientific">Trichuris muris</name>
    <name type="common">Mouse whipworm</name>
    <dbReference type="NCBI Taxonomy" id="70415"/>
    <lineage>
        <taxon>Eukaryota</taxon>
        <taxon>Metazoa</taxon>
        <taxon>Ecdysozoa</taxon>
        <taxon>Nematoda</taxon>
        <taxon>Enoplea</taxon>
        <taxon>Dorylaimia</taxon>
        <taxon>Trichinellida</taxon>
        <taxon>Trichuridae</taxon>
        <taxon>Trichuris</taxon>
    </lineage>
</organism>
<protein>
    <submittedName>
        <fullName evidence="3">Uncharacterized protein</fullName>
    </submittedName>
</protein>
<dbReference type="Proteomes" id="UP000046395">
    <property type="component" value="Unassembled WGS sequence"/>
</dbReference>
<evidence type="ECO:0000256" key="1">
    <source>
        <dbReference type="SAM" id="MobiDB-lite"/>
    </source>
</evidence>
<name>A0A5S6QBB3_TRIMR</name>
<evidence type="ECO:0000313" key="2">
    <source>
        <dbReference type="Proteomes" id="UP000046395"/>
    </source>
</evidence>
<dbReference type="AlphaFoldDB" id="A0A5S6QBB3"/>
<feature type="compositionally biased region" description="Low complexity" evidence="1">
    <location>
        <begin position="459"/>
        <end position="478"/>
    </location>
</feature>
<dbReference type="WBParaSite" id="TMUE_1000004499.1">
    <property type="protein sequence ID" value="TMUE_1000004499.1"/>
    <property type="gene ID" value="WBGene00294256"/>
</dbReference>
<feature type="compositionally biased region" description="Basic residues" evidence="1">
    <location>
        <begin position="490"/>
        <end position="500"/>
    </location>
</feature>
<sequence>MDQLSDAEKELTNVYKTLLLTVKQLIRPEHKQQFKHVPLAIMKCITTMEFSIVKSAEMVNMAKRLTEDLPKMECPAVLERLKMYVDELRHRRDVVLSGGDAGTVEWIKLKKQSTVGTQQPKKMKSRDEMTAELLKATELLRKQMTKAIEWDRLDCRTTEKLERKIEILRNRLAASEGVSTSTGRCSMETPLEFASCGFPQIDNAVRELVKQCFPVGKTFGTRGRLAVRCPCHWEVKEAVVRANKEHSLGLSNKLIGDIAAKLAVDVVVAIKRKERSDFELYLQDTAAYSALPESDDIASADENEQTADHPTEEEGPLHCEVDKVAKGKSSSQKERSKISDKMKMRVPKRRIVLSDPFVPITDLSAVKNRDEGRVEECKNMKLAKFENAKGRKQSSLKAKAETPAQKSRKRQNAGCTGCALDASENCSKMTHGNDRTGERTNPPLVEKHEGDIHSLNSASRPQTRSSTSKSSTAASGSRVQNSPYGDHRQPTKRPRKRRQR</sequence>
<reference evidence="3" key="1">
    <citation type="submission" date="2019-12" db="UniProtKB">
        <authorList>
            <consortium name="WormBaseParasite"/>
        </authorList>
    </citation>
    <scope>IDENTIFICATION</scope>
</reference>
<accession>A0A5S6QBB3</accession>
<feature type="region of interest" description="Disordered" evidence="1">
    <location>
        <begin position="385"/>
        <end position="500"/>
    </location>
</feature>
<dbReference type="Gene3D" id="1.20.58.2170">
    <property type="match status" value="1"/>
</dbReference>
<proteinExistence type="predicted"/>
<feature type="region of interest" description="Disordered" evidence="1">
    <location>
        <begin position="301"/>
        <end position="343"/>
    </location>
</feature>
<dbReference type="GO" id="GO:0042393">
    <property type="term" value="F:histone binding"/>
    <property type="evidence" value="ECO:0007669"/>
    <property type="project" value="InterPro"/>
</dbReference>